<evidence type="ECO:0000256" key="5">
    <source>
        <dbReference type="ARBA" id="ARBA00022989"/>
    </source>
</evidence>
<dbReference type="PANTHER" id="PTHR40074">
    <property type="entry name" value="O-ACETYLTRANSFERASE WECH"/>
    <property type="match status" value="1"/>
</dbReference>
<evidence type="ECO:0000256" key="3">
    <source>
        <dbReference type="ARBA" id="ARBA00022475"/>
    </source>
</evidence>
<dbReference type="AlphaFoldDB" id="A0A495JYB2"/>
<evidence type="ECO:0000256" key="1">
    <source>
        <dbReference type="ARBA" id="ARBA00004651"/>
    </source>
</evidence>
<evidence type="ECO:0000256" key="7">
    <source>
        <dbReference type="SAM" id="Phobius"/>
    </source>
</evidence>
<feature type="transmembrane region" description="Helical" evidence="7">
    <location>
        <begin position="362"/>
        <end position="382"/>
    </location>
</feature>
<keyword evidence="9" id="KW-0012">Acyltransferase</keyword>
<feature type="transmembrane region" description="Helical" evidence="7">
    <location>
        <begin position="35"/>
        <end position="53"/>
    </location>
</feature>
<comment type="similarity">
    <text evidence="2">Belongs to the acyltransferase 3 family.</text>
</comment>
<protein>
    <submittedName>
        <fullName evidence="9">Surface polysaccharide O-acyltransferase-like enzyme</fullName>
    </submittedName>
</protein>
<dbReference type="PANTHER" id="PTHR40074:SF2">
    <property type="entry name" value="O-ACETYLTRANSFERASE WECH"/>
    <property type="match status" value="1"/>
</dbReference>
<feature type="transmembrane region" description="Helical" evidence="7">
    <location>
        <begin position="219"/>
        <end position="241"/>
    </location>
</feature>
<organism evidence="9 10">
    <name type="scientific">Williamsia marianensis</name>
    <dbReference type="NCBI Taxonomy" id="85044"/>
    <lineage>
        <taxon>Bacteria</taxon>
        <taxon>Bacillati</taxon>
        <taxon>Actinomycetota</taxon>
        <taxon>Actinomycetes</taxon>
        <taxon>Mycobacteriales</taxon>
        <taxon>Nocardiaceae</taxon>
        <taxon>Williamsia</taxon>
    </lineage>
</organism>
<dbReference type="InterPro" id="IPR002656">
    <property type="entry name" value="Acyl_transf_3_dom"/>
</dbReference>
<dbReference type="EMBL" id="RBKV01000001">
    <property type="protein sequence ID" value="RKR93871.1"/>
    <property type="molecule type" value="Genomic_DNA"/>
</dbReference>
<gene>
    <name evidence="9" type="ORF">DFJ75_0659</name>
</gene>
<feature type="transmembrane region" description="Helical" evidence="7">
    <location>
        <begin position="186"/>
        <end position="207"/>
    </location>
</feature>
<comment type="caution">
    <text evidence="9">The sequence shown here is derived from an EMBL/GenBank/DDBJ whole genome shotgun (WGS) entry which is preliminary data.</text>
</comment>
<feature type="transmembrane region" description="Helical" evidence="7">
    <location>
        <begin position="253"/>
        <end position="272"/>
    </location>
</feature>
<evidence type="ECO:0000259" key="8">
    <source>
        <dbReference type="Pfam" id="PF01757"/>
    </source>
</evidence>
<feature type="transmembrane region" description="Helical" evidence="7">
    <location>
        <begin position="73"/>
        <end position="92"/>
    </location>
</feature>
<dbReference type="GO" id="GO:0005886">
    <property type="term" value="C:plasma membrane"/>
    <property type="evidence" value="ECO:0007669"/>
    <property type="project" value="UniProtKB-SubCell"/>
</dbReference>
<evidence type="ECO:0000256" key="4">
    <source>
        <dbReference type="ARBA" id="ARBA00022692"/>
    </source>
</evidence>
<evidence type="ECO:0000256" key="6">
    <source>
        <dbReference type="ARBA" id="ARBA00023136"/>
    </source>
</evidence>
<keyword evidence="3" id="KW-1003">Cell membrane</keyword>
<evidence type="ECO:0000313" key="9">
    <source>
        <dbReference type="EMBL" id="RKR93871.1"/>
    </source>
</evidence>
<comment type="subcellular location">
    <subcellularLocation>
        <location evidence="1">Cell membrane</location>
        <topology evidence="1">Multi-pass membrane protein</topology>
    </subcellularLocation>
</comment>
<sequence>MDAACCTTMTATTPADSAGAGTVTSRSRPTAKRAYLHHVDLIRATTFSLVIFVHCLTATTDEWDSVPVNSTTLLLHFTRNMFFALSGFVLMYQNFERVDFRSVDFWRRRMKLVIFPFVIWSFVYWAVEDMWAHGRTGDIPGSLGEFWDLLKWGLSGFHMYFLFVMLQVYLLFPLVLWLVRRTRGRHLALLAVSAAVQWACFVVITHWQPPASIAGVWWHYYATFVPYQFFVFAGAVTAVHLEDIRLWLQGKGWWLFSALMVTGLFALGNFWWRVWGDDQRAIDASAAFQPTLFPFLVAAVACLYAVGQHWADHHRRNTPRFDRMVKYASNRSFSVFLVHALLIFFILYPQRNNVAWVVDVMGAPWATIVVYLGTLAGSLLVVEALRRMPGSAYLTGRPRLPMPDKFDVAQLISTVSNARGRASTVSRR</sequence>
<name>A0A495JYB2_WILMA</name>
<dbReference type="GO" id="GO:0016413">
    <property type="term" value="F:O-acetyltransferase activity"/>
    <property type="evidence" value="ECO:0007669"/>
    <property type="project" value="TreeGrafter"/>
</dbReference>
<keyword evidence="5 7" id="KW-1133">Transmembrane helix</keyword>
<feature type="transmembrane region" description="Helical" evidence="7">
    <location>
        <begin position="157"/>
        <end position="179"/>
    </location>
</feature>
<proteinExistence type="inferred from homology"/>
<reference evidence="9 10" key="1">
    <citation type="submission" date="2018-10" db="EMBL/GenBank/DDBJ databases">
        <title>Sequencing the genomes of 1000 actinobacteria strains.</title>
        <authorList>
            <person name="Klenk H.-P."/>
        </authorList>
    </citation>
    <scope>NUCLEOTIDE SEQUENCE [LARGE SCALE GENOMIC DNA]</scope>
    <source>
        <strain evidence="9 10">DSM 44343</strain>
    </source>
</reference>
<evidence type="ECO:0000313" key="10">
    <source>
        <dbReference type="Proteomes" id="UP000274762"/>
    </source>
</evidence>
<evidence type="ECO:0000256" key="2">
    <source>
        <dbReference type="ARBA" id="ARBA00007400"/>
    </source>
</evidence>
<feature type="transmembrane region" description="Helical" evidence="7">
    <location>
        <begin position="112"/>
        <end position="127"/>
    </location>
</feature>
<dbReference type="GO" id="GO:0009246">
    <property type="term" value="P:enterobacterial common antigen biosynthetic process"/>
    <property type="evidence" value="ECO:0007669"/>
    <property type="project" value="TreeGrafter"/>
</dbReference>
<feature type="transmembrane region" description="Helical" evidence="7">
    <location>
        <begin position="292"/>
        <end position="311"/>
    </location>
</feature>
<keyword evidence="4 7" id="KW-0812">Transmembrane</keyword>
<feature type="transmembrane region" description="Helical" evidence="7">
    <location>
        <begin position="332"/>
        <end position="350"/>
    </location>
</feature>
<dbReference type="Proteomes" id="UP000274762">
    <property type="component" value="Unassembled WGS sequence"/>
</dbReference>
<dbReference type="Pfam" id="PF01757">
    <property type="entry name" value="Acyl_transf_3"/>
    <property type="match status" value="1"/>
</dbReference>
<keyword evidence="6 7" id="KW-0472">Membrane</keyword>
<feature type="domain" description="Acyltransferase 3" evidence="8">
    <location>
        <begin position="39"/>
        <end position="381"/>
    </location>
</feature>
<keyword evidence="9" id="KW-0808">Transferase</keyword>
<accession>A0A495JYB2</accession>